<dbReference type="AlphaFoldDB" id="K0KG30"/>
<dbReference type="EMBL" id="CAIF01000030">
    <property type="protein sequence ID" value="CCH41896.1"/>
    <property type="molecule type" value="Genomic_DNA"/>
</dbReference>
<dbReference type="PANTHER" id="PTHR16161">
    <property type="entry name" value="TRANSCRIPTIONAL PROTEIN SWT1"/>
    <property type="match status" value="1"/>
</dbReference>
<dbReference type="FunFam" id="3.40.50.1010:FF:000045">
    <property type="entry name" value="Transcriptional protein swt1"/>
    <property type="match status" value="1"/>
</dbReference>
<feature type="domain" description="PIN" evidence="7">
    <location>
        <begin position="132"/>
        <end position="258"/>
    </location>
</feature>
<dbReference type="InterPro" id="IPR052626">
    <property type="entry name" value="SWT1_Regulator"/>
</dbReference>
<evidence type="ECO:0000256" key="6">
    <source>
        <dbReference type="SAM" id="MobiDB-lite"/>
    </source>
</evidence>
<keyword evidence="3" id="KW-0539">Nucleus</keyword>
<evidence type="ECO:0000256" key="2">
    <source>
        <dbReference type="ARBA" id="ARBA00023163"/>
    </source>
</evidence>
<dbReference type="InterPro" id="IPR049014">
    <property type="entry name" value="SWT1_C"/>
</dbReference>
<dbReference type="Proteomes" id="UP000009328">
    <property type="component" value="Unassembled WGS sequence"/>
</dbReference>
<dbReference type="STRING" id="1206466.K0KG30"/>
<feature type="region of interest" description="Disordered" evidence="6">
    <location>
        <begin position="357"/>
        <end position="379"/>
    </location>
</feature>
<dbReference type="SMART" id="SM00670">
    <property type="entry name" value="PINc"/>
    <property type="match status" value="1"/>
</dbReference>
<dbReference type="SUPFAM" id="SSF88723">
    <property type="entry name" value="PIN domain-like"/>
    <property type="match status" value="1"/>
</dbReference>
<comment type="subcellular location">
    <subcellularLocation>
        <location evidence="1">Nucleus</location>
    </subcellularLocation>
</comment>
<dbReference type="GO" id="GO:0004540">
    <property type="term" value="F:RNA nuclease activity"/>
    <property type="evidence" value="ECO:0007669"/>
    <property type="project" value="UniProtKB-ARBA"/>
</dbReference>
<proteinExistence type="inferred from homology"/>
<dbReference type="CDD" id="cd18727">
    <property type="entry name" value="PIN_Swt1-like"/>
    <property type="match status" value="1"/>
</dbReference>
<dbReference type="Pfam" id="PF21693">
    <property type="entry name" value="SWT1_3rd"/>
    <property type="match status" value="1"/>
</dbReference>
<dbReference type="eggNOG" id="KOG4689">
    <property type="taxonomic scope" value="Eukaryota"/>
</dbReference>
<protein>
    <recommendedName>
        <fullName evidence="5">Transcriptional protein SWT1</fullName>
    </recommendedName>
</protein>
<evidence type="ECO:0000256" key="3">
    <source>
        <dbReference type="ARBA" id="ARBA00023242"/>
    </source>
</evidence>
<evidence type="ECO:0000313" key="9">
    <source>
        <dbReference type="Proteomes" id="UP000009328"/>
    </source>
</evidence>
<evidence type="ECO:0000256" key="1">
    <source>
        <dbReference type="ARBA" id="ARBA00004123"/>
    </source>
</evidence>
<dbReference type="InterPro" id="IPR002716">
    <property type="entry name" value="PIN_dom"/>
</dbReference>
<comment type="similarity">
    <text evidence="4">Belongs to the SWT1 family.</text>
</comment>
<sequence length="519" mass="59212">MSALPSIYSDEGLSKSDRSKVLTVGKPRAGRPIGAVKLEERVHDAAVGNVVHQQTHNSKSSDTSIDDDGDIPMLGMDDEEEVQLVADYVMDNRLNTISRGREYQESILPTELTSNNIDDQDLTPRERLSKDTIMIIDTNFIISHLDIIDELAKLHIKYHHKIIIPSTVMLELDGLKNSKKKTDDTLDGTTIGHLARWANDWIYKKLADSSSAVRGQKLKEHLDRNAIKDDAILDCCLYFEQNYEALVILLSNDKNLCMKALANDIKTVSYRKKMSANLIAEKSFNENANGLQHGNTEPLMRASPSPPPPAFNHSYQETAEYIPPISNGNNQSEIQESDLSADYIETEEQEHYYNKGYTNDEETSEPSKHDPPASSNNSKSHLITIPDFFDASNLIHREVQLLVLSAIDDCMYEEYEDDVELVGYEKSNIKSLKDCSLVLIQFWISVFTEYFKTGHFKPFNMRGKKFTQFTDIPRSEQELDKFIKYWSNVLRGLYVKKNEAKNSDLEKLIERWEYISDHL</sequence>
<reference evidence="8 9" key="1">
    <citation type="journal article" date="2012" name="Eukaryot. Cell">
        <title>Draft genome sequence of Wickerhamomyces ciferrii NRRL Y-1031 F-60-10.</title>
        <authorList>
            <person name="Schneider J."/>
            <person name="Andrea H."/>
            <person name="Blom J."/>
            <person name="Jaenicke S."/>
            <person name="Ruckert C."/>
            <person name="Schorsch C."/>
            <person name="Szczepanowski R."/>
            <person name="Farwick M."/>
            <person name="Goesmann A."/>
            <person name="Puhler A."/>
            <person name="Schaffer S."/>
            <person name="Tauch A."/>
            <person name="Kohler T."/>
            <person name="Brinkrolf K."/>
        </authorList>
    </citation>
    <scope>NUCLEOTIDE SEQUENCE [LARGE SCALE GENOMIC DNA]</scope>
    <source>
        <strain evidence="9">ATCC 14091 / BCRC 22168 / CBS 111 / JCM 3599 / NBRC 0793 / NRRL Y-1031 F-60-10</strain>
    </source>
</reference>
<evidence type="ECO:0000313" key="8">
    <source>
        <dbReference type="EMBL" id="CCH41896.1"/>
    </source>
</evidence>
<keyword evidence="2" id="KW-0804">Transcription</keyword>
<name>K0KG30_WICCF</name>
<dbReference type="Gene3D" id="3.40.50.1010">
    <property type="entry name" value="5'-nuclease"/>
    <property type="match status" value="1"/>
</dbReference>
<dbReference type="PANTHER" id="PTHR16161:SF0">
    <property type="entry name" value="TRANSCRIPTIONAL PROTEIN SWT1"/>
    <property type="match status" value="1"/>
</dbReference>
<gene>
    <name evidence="8" type="ORF">BN7_1435</name>
</gene>
<dbReference type="HOGENOM" id="CLU_048317_0_0_1"/>
<dbReference type="InterPro" id="IPR029060">
    <property type="entry name" value="PIN-like_dom_sf"/>
</dbReference>
<evidence type="ECO:0000259" key="7">
    <source>
        <dbReference type="SMART" id="SM00670"/>
    </source>
</evidence>
<dbReference type="FunCoup" id="K0KG30">
    <property type="interactions" value="17"/>
</dbReference>
<feature type="region of interest" description="Disordered" evidence="6">
    <location>
        <begin position="287"/>
        <end position="314"/>
    </location>
</feature>
<dbReference type="InParanoid" id="K0KG30"/>
<evidence type="ECO:0000256" key="4">
    <source>
        <dbReference type="ARBA" id="ARBA00060839"/>
    </source>
</evidence>
<organism evidence="8 9">
    <name type="scientific">Wickerhamomyces ciferrii (strain ATCC 14091 / BCRC 22168 / CBS 111 / JCM 3599 / NBRC 0793 / NRRL Y-1031 F-60-10)</name>
    <name type="common">Yeast</name>
    <name type="synonym">Pichia ciferrii</name>
    <dbReference type="NCBI Taxonomy" id="1206466"/>
    <lineage>
        <taxon>Eukaryota</taxon>
        <taxon>Fungi</taxon>
        <taxon>Dikarya</taxon>
        <taxon>Ascomycota</taxon>
        <taxon>Saccharomycotina</taxon>
        <taxon>Saccharomycetes</taxon>
        <taxon>Phaffomycetales</taxon>
        <taxon>Wickerhamomycetaceae</taxon>
        <taxon>Wickerhamomyces</taxon>
    </lineage>
</organism>
<keyword evidence="9" id="KW-1185">Reference proteome</keyword>
<accession>K0KG30</accession>
<dbReference type="GO" id="GO:0005634">
    <property type="term" value="C:nucleus"/>
    <property type="evidence" value="ECO:0007669"/>
    <property type="project" value="UniProtKB-SubCell"/>
</dbReference>
<dbReference type="Pfam" id="PF13638">
    <property type="entry name" value="PIN_4"/>
    <property type="match status" value="1"/>
</dbReference>
<evidence type="ECO:0000256" key="5">
    <source>
        <dbReference type="ARBA" id="ARBA00074620"/>
    </source>
</evidence>
<comment type="caution">
    <text evidence="8">The sequence shown here is derived from an EMBL/GenBank/DDBJ whole genome shotgun (WGS) entry which is preliminary data.</text>
</comment>
<feature type="region of interest" description="Disordered" evidence="6">
    <location>
        <begin position="1"/>
        <end position="26"/>
    </location>
</feature>